<gene>
    <name evidence="2" type="ORF">AMAG_08335</name>
</gene>
<feature type="compositionally biased region" description="Basic residues" evidence="1">
    <location>
        <begin position="7"/>
        <end position="17"/>
    </location>
</feature>
<dbReference type="eggNOG" id="ENOG502S8SI">
    <property type="taxonomic scope" value="Eukaryota"/>
</dbReference>
<feature type="region of interest" description="Disordered" evidence="1">
    <location>
        <begin position="1"/>
        <end position="32"/>
    </location>
</feature>
<dbReference type="OMA" id="KRWIFIN"/>
<reference evidence="3" key="2">
    <citation type="submission" date="2009-11" db="EMBL/GenBank/DDBJ databases">
        <title>The Genome Sequence of Allomyces macrogynus strain ATCC 38327.</title>
        <authorList>
            <consortium name="The Broad Institute Genome Sequencing Platform"/>
            <person name="Russ C."/>
            <person name="Cuomo C."/>
            <person name="Shea T."/>
            <person name="Young S.K."/>
            <person name="Zeng Q."/>
            <person name="Koehrsen M."/>
            <person name="Haas B."/>
            <person name="Borodovsky M."/>
            <person name="Guigo R."/>
            <person name="Alvarado L."/>
            <person name="Berlin A."/>
            <person name="Borenstein D."/>
            <person name="Chen Z."/>
            <person name="Engels R."/>
            <person name="Freedman E."/>
            <person name="Gellesch M."/>
            <person name="Goldberg J."/>
            <person name="Griggs A."/>
            <person name="Gujja S."/>
            <person name="Heiman D."/>
            <person name="Hepburn T."/>
            <person name="Howarth C."/>
            <person name="Jen D."/>
            <person name="Larson L."/>
            <person name="Lewis B."/>
            <person name="Mehta T."/>
            <person name="Park D."/>
            <person name="Pearson M."/>
            <person name="Roberts A."/>
            <person name="Saif S."/>
            <person name="Shenoy N."/>
            <person name="Sisk P."/>
            <person name="Stolte C."/>
            <person name="Sykes S."/>
            <person name="Walk T."/>
            <person name="White J."/>
            <person name="Yandava C."/>
            <person name="Burger G."/>
            <person name="Gray M.W."/>
            <person name="Holland P.W.H."/>
            <person name="King N."/>
            <person name="Lang F.B.F."/>
            <person name="Roger A.J."/>
            <person name="Ruiz-Trillo I."/>
            <person name="Lander E."/>
            <person name="Nusbaum C."/>
        </authorList>
    </citation>
    <scope>NUCLEOTIDE SEQUENCE [LARGE SCALE GENOMIC DNA]</scope>
    <source>
        <strain evidence="3">ATCC 38327</strain>
    </source>
</reference>
<evidence type="ECO:0000313" key="3">
    <source>
        <dbReference type="Proteomes" id="UP000054350"/>
    </source>
</evidence>
<protein>
    <submittedName>
        <fullName evidence="2">Uncharacterized protein</fullName>
    </submittedName>
</protein>
<reference evidence="2 3" key="1">
    <citation type="submission" date="2009-11" db="EMBL/GenBank/DDBJ databases">
        <title>Annotation of Allomyces macrogynus ATCC 38327.</title>
        <authorList>
            <consortium name="The Broad Institute Genome Sequencing Platform"/>
            <person name="Russ C."/>
            <person name="Cuomo C."/>
            <person name="Burger G."/>
            <person name="Gray M.W."/>
            <person name="Holland P.W.H."/>
            <person name="King N."/>
            <person name="Lang F.B.F."/>
            <person name="Roger A.J."/>
            <person name="Ruiz-Trillo I."/>
            <person name="Young S.K."/>
            <person name="Zeng Q."/>
            <person name="Gargeya S."/>
            <person name="Fitzgerald M."/>
            <person name="Haas B."/>
            <person name="Abouelleil A."/>
            <person name="Alvarado L."/>
            <person name="Arachchi H.M."/>
            <person name="Berlin A."/>
            <person name="Chapman S.B."/>
            <person name="Gearin G."/>
            <person name="Goldberg J."/>
            <person name="Griggs A."/>
            <person name="Gujja S."/>
            <person name="Hansen M."/>
            <person name="Heiman D."/>
            <person name="Howarth C."/>
            <person name="Larimer J."/>
            <person name="Lui A."/>
            <person name="MacDonald P.J.P."/>
            <person name="McCowen C."/>
            <person name="Montmayeur A."/>
            <person name="Murphy C."/>
            <person name="Neiman D."/>
            <person name="Pearson M."/>
            <person name="Priest M."/>
            <person name="Roberts A."/>
            <person name="Saif S."/>
            <person name="Shea T."/>
            <person name="Sisk P."/>
            <person name="Stolte C."/>
            <person name="Sykes S."/>
            <person name="Wortman J."/>
            <person name="Nusbaum C."/>
            <person name="Birren B."/>
        </authorList>
    </citation>
    <scope>NUCLEOTIDE SEQUENCE [LARGE SCALE GENOMIC DNA]</scope>
    <source>
        <strain evidence="2 3">ATCC 38327</strain>
    </source>
</reference>
<dbReference type="AlphaFoldDB" id="A0A0L0SKT8"/>
<keyword evidence="3" id="KW-1185">Reference proteome</keyword>
<evidence type="ECO:0000313" key="2">
    <source>
        <dbReference type="EMBL" id="KNE63181.1"/>
    </source>
</evidence>
<evidence type="ECO:0000256" key="1">
    <source>
        <dbReference type="SAM" id="MobiDB-lite"/>
    </source>
</evidence>
<feature type="compositionally biased region" description="Low complexity" evidence="1">
    <location>
        <begin position="18"/>
        <end position="31"/>
    </location>
</feature>
<dbReference type="OrthoDB" id="5596992at2759"/>
<proteinExistence type="predicted"/>
<sequence>MPSLPRSARKNKGRRRGAAATTSADVAAPAPDAEPRVEIVHVAADGTTADDDGGYEIDAAAKQWLTSVVDREIVRLRSLGAKASTLPLANVAIVVDDTDPAKLTAINRIEVAANHDFDAVSQILLAEPIAYPLKPDHAYVHVVLLNANGDDPSAALVLPYLYDTKLTVDGQPVANDLQQWLFVNSRGKRTRHAIDNFEHV</sequence>
<dbReference type="EMBL" id="GG745341">
    <property type="protein sequence ID" value="KNE63181.1"/>
    <property type="molecule type" value="Genomic_DNA"/>
</dbReference>
<dbReference type="VEuPathDB" id="FungiDB:AMAG_08335"/>
<dbReference type="Proteomes" id="UP000054350">
    <property type="component" value="Unassembled WGS sequence"/>
</dbReference>
<name>A0A0L0SKT8_ALLM3</name>
<organism evidence="2 3">
    <name type="scientific">Allomyces macrogynus (strain ATCC 38327)</name>
    <name type="common">Allomyces javanicus var. macrogynus</name>
    <dbReference type="NCBI Taxonomy" id="578462"/>
    <lineage>
        <taxon>Eukaryota</taxon>
        <taxon>Fungi</taxon>
        <taxon>Fungi incertae sedis</taxon>
        <taxon>Blastocladiomycota</taxon>
        <taxon>Blastocladiomycetes</taxon>
        <taxon>Blastocladiales</taxon>
        <taxon>Blastocladiaceae</taxon>
        <taxon>Allomyces</taxon>
    </lineage>
</organism>
<accession>A0A0L0SKT8</accession>